<sequence>MPYLQLDVPTRYPVELKRQAALRFAALYARIMQTSIDRVTVGFRELGEGNLWSALGGEPEPAAILMCDVRSGRPPEQRAELAQALIDICVELLGLRSDRLVVEFTQHTGDEMYRAAGGWGPDWSKVEAETNTSV</sequence>
<organism evidence="1 2">
    <name type="scientific">Fimbriiglobus ruber</name>
    <dbReference type="NCBI Taxonomy" id="1908690"/>
    <lineage>
        <taxon>Bacteria</taxon>
        <taxon>Pseudomonadati</taxon>
        <taxon>Planctomycetota</taxon>
        <taxon>Planctomycetia</taxon>
        <taxon>Gemmatales</taxon>
        <taxon>Gemmataceae</taxon>
        <taxon>Fimbriiglobus</taxon>
    </lineage>
</organism>
<evidence type="ECO:0000313" key="2">
    <source>
        <dbReference type="Proteomes" id="UP000214646"/>
    </source>
</evidence>
<evidence type="ECO:0000313" key="1">
    <source>
        <dbReference type="EMBL" id="OWK40780.1"/>
    </source>
</evidence>
<accession>A0A225DGY8</accession>
<proteinExistence type="predicted"/>
<keyword evidence="2" id="KW-1185">Reference proteome</keyword>
<reference evidence="2" key="1">
    <citation type="submission" date="2017-06" db="EMBL/GenBank/DDBJ databases">
        <title>Genome analysis of Fimbriiglobus ruber SP5, the first member of the order Planctomycetales with confirmed chitinolytic capability.</title>
        <authorList>
            <person name="Ravin N.V."/>
            <person name="Rakitin A.L."/>
            <person name="Ivanova A.A."/>
            <person name="Beletsky A.V."/>
            <person name="Kulichevskaya I.S."/>
            <person name="Mardanov A.V."/>
            <person name="Dedysh S.N."/>
        </authorList>
    </citation>
    <scope>NUCLEOTIDE SEQUENCE [LARGE SCALE GENOMIC DNA]</scope>
    <source>
        <strain evidence="2">SP5</strain>
    </source>
</reference>
<comment type="caution">
    <text evidence="1">The sequence shown here is derived from an EMBL/GenBank/DDBJ whole genome shotgun (WGS) entry which is preliminary data.</text>
</comment>
<protein>
    <recommendedName>
        <fullName evidence="3">Tautomerase</fullName>
    </recommendedName>
</protein>
<dbReference type="OrthoDB" id="277193at2"/>
<dbReference type="Gene3D" id="3.30.429.10">
    <property type="entry name" value="Macrophage Migration Inhibitory Factor"/>
    <property type="match status" value="1"/>
</dbReference>
<dbReference type="RefSeq" id="WP_088255766.1">
    <property type="nucleotide sequence ID" value="NZ_NIDE01000007.1"/>
</dbReference>
<dbReference type="AlphaFoldDB" id="A0A225DGY8"/>
<gene>
    <name evidence="1" type="ORF">FRUB_04672</name>
</gene>
<dbReference type="EMBL" id="NIDE01000007">
    <property type="protein sequence ID" value="OWK40780.1"/>
    <property type="molecule type" value="Genomic_DNA"/>
</dbReference>
<dbReference type="Proteomes" id="UP000214646">
    <property type="component" value="Unassembled WGS sequence"/>
</dbReference>
<evidence type="ECO:0008006" key="3">
    <source>
        <dbReference type="Google" id="ProtNLM"/>
    </source>
</evidence>
<dbReference type="InterPro" id="IPR014347">
    <property type="entry name" value="Tautomerase/MIF_sf"/>
</dbReference>
<name>A0A225DGY8_9BACT</name>
<dbReference type="SUPFAM" id="SSF55331">
    <property type="entry name" value="Tautomerase/MIF"/>
    <property type="match status" value="1"/>
</dbReference>